<protein>
    <submittedName>
        <fullName evidence="2">Uncharacterized protein</fullName>
    </submittedName>
</protein>
<accession>A0A450U7T0</accession>
<sequence>MTKIFEKGVILQNSIFEEWVDGEAERASSKLDTEEPLTRDDKLVIALKEQINHSHRLNEEFRQEINGIRAKMDDIDKVGAENTKSVYQMIHSQYQTINAQWKMIYTIGLIVGVVGAVATFFRMND</sequence>
<dbReference type="EMBL" id="CAADFF010000008">
    <property type="protein sequence ID" value="VFJ87887.1"/>
    <property type="molecule type" value="Genomic_DNA"/>
</dbReference>
<name>A0A450U7T0_9GAMM</name>
<keyword evidence="1" id="KW-0812">Transmembrane</keyword>
<feature type="transmembrane region" description="Helical" evidence="1">
    <location>
        <begin position="103"/>
        <end position="121"/>
    </location>
</feature>
<evidence type="ECO:0000256" key="1">
    <source>
        <dbReference type="SAM" id="Phobius"/>
    </source>
</evidence>
<reference evidence="2" key="1">
    <citation type="submission" date="2019-02" db="EMBL/GenBank/DDBJ databases">
        <authorList>
            <person name="Gruber-Vodicka R. H."/>
            <person name="Seah K. B. B."/>
        </authorList>
    </citation>
    <scope>NUCLEOTIDE SEQUENCE</scope>
    <source>
        <strain evidence="2">BECK_M7</strain>
    </source>
</reference>
<evidence type="ECO:0000313" key="2">
    <source>
        <dbReference type="EMBL" id="VFJ87887.1"/>
    </source>
</evidence>
<proteinExistence type="predicted"/>
<keyword evidence="1" id="KW-1133">Transmembrane helix</keyword>
<keyword evidence="1" id="KW-0472">Membrane</keyword>
<organism evidence="2">
    <name type="scientific">Candidatus Kentrum sp. LFY</name>
    <dbReference type="NCBI Taxonomy" id="2126342"/>
    <lineage>
        <taxon>Bacteria</taxon>
        <taxon>Pseudomonadati</taxon>
        <taxon>Pseudomonadota</taxon>
        <taxon>Gammaproteobacteria</taxon>
        <taxon>Candidatus Kentrum</taxon>
    </lineage>
</organism>
<dbReference type="AlphaFoldDB" id="A0A450U7T0"/>
<gene>
    <name evidence="2" type="ORF">BECKLFY1418B_GA0070995_100832</name>
</gene>